<gene>
    <name evidence="2" type="ORF">SPIL2461_LOCUS5204</name>
</gene>
<evidence type="ECO:0000313" key="2">
    <source>
        <dbReference type="EMBL" id="CAE7256312.1"/>
    </source>
</evidence>
<dbReference type="PANTHER" id="PTHR12271">
    <property type="entry name" value="POLY A POLYMERASE CID PAP -RELATED"/>
    <property type="match status" value="1"/>
</dbReference>
<feature type="region of interest" description="Disordered" evidence="1">
    <location>
        <begin position="595"/>
        <end position="645"/>
    </location>
</feature>
<comment type="caution">
    <text evidence="2">The sequence shown here is derived from an EMBL/GenBank/DDBJ whole genome shotgun (WGS) entry which is preliminary data.</text>
</comment>
<organism evidence="2 3">
    <name type="scientific">Symbiodinium pilosum</name>
    <name type="common">Dinoflagellate</name>
    <dbReference type="NCBI Taxonomy" id="2952"/>
    <lineage>
        <taxon>Eukaryota</taxon>
        <taxon>Sar</taxon>
        <taxon>Alveolata</taxon>
        <taxon>Dinophyceae</taxon>
        <taxon>Suessiales</taxon>
        <taxon>Symbiodiniaceae</taxon>
        <taxon>Symbiodinium</taxon>
    </lineage>
</organism>
<dbReference type="SUPFAM" id="SSF81631">
    <property type="entry name" value="PAP/OAS1 substrate-binding domain"/>
    <property type="match status" value="1"/>
</dbReference>
<dbReference type="EMBL" id="CAJNIZ010007225">
    <property type="protein sequence ID" value="CAE7256312.1"/>
    <property type="molecule type" value="Genomic_DNA"/>
</dbReference>
<feature type="compositionally biased region" description="Low complexity" evidence="1">
    <location>
        <begin position="153"/>
        <end position="169"/>
    </location>
</feature>
<dbReference type="PANTHER" id="PTHR12271:SF123">
    <property type="entry name" value="PROTEIN HESO1"/>
    <property type="match status" value="1"/>
</dbReference>
<dbReference type="OrthoDB" id="434989at2759"/>
<protein>
    <submittedName>
        <fullName evidence="2">Uncharacterized protein</fullName>
    </submittedName>
</protein>
<dbReference type="SUPFAM" id="SSF81301">
    <property type="entry name" value="Nucleotidyltransferase"/>
    <property type="match status" value="1"/>
</dbReference>
<reference evidence="2" key="1">
    <citation type="submission" date="2021-02" db="EMBL/GenBank/DDBJ databases">
        <authorList>
            <person name="Dougan E. K."/>
            <person name="Rhodes N."/>
            <person name="Thang M."/>
            <person name="Chan C."/>
        </authorList>
    </citation>
    <scope>NUCLEOTIDE SEQUENCE</scope>
</reference>
<dbReference type="Proteomes" id="UP000649617">
    <property type="component" value="Unassembled WGS sequence"/>
</dbReference>
<feature type="region of interest" description="Disordered" evidence="1">
    <location>
        <begin position="125"/>
        <end position="203"/>
    </location>
</feature>
<dbReference type="InterPro" id="IPR043519">
    <property type="entry name" value="NT_sf"/>
</dbReference>
<keyword evidence="3" id="KW-1185">Reference proteome</keyword>
<dbReference type="GO" id="GO:0031123">
    <property type="term" value="P:RNA 3'-end processing"/>
    <property type="evidence" value="ECO:0007669"/>
    <property type="project" value="TreeGrafter"/>
</dbReference>
<evidence type="ECO:0000313" key="3">
    <source>
        <dbReference type="Proteomes" id="UP000649617"/>
    </source>
</evidence>
<dbReference type="AlphaFoldDB" id="A0A812MHB1"/>
<proteinExistence type="predicted"/>
<dbReference type="Gene3D" id="1.10.1410.10">
    <property type="match status" value="1"/>
</dbReference>
<evidence type="ECO:0000256" key="1">
    <source>
        <dbReference type="SAM" id="MobiDB-lite"/>
    </source>
</evidence>
<dbReference type="GO" id="GO:0016779">
    <property type="term" value="F:nucleotidyltransferase activity"/>
    <property type="evidence" value="ECO:0007669"/>
    <property type="project" value="TreeGrafter"/>
</dbReference>
<accession>A0A812MHB1</accession>
<name>A0A812MHB1_SYMPI</name>
<sequence>MERKAVEILKDGLEAEGGAALMTSLSVKVKWGQHDLQGLGNIRKFLAKYPDLFSLEGSTVTLTQSPLPKDEAPKTTSKSAPKAPPASLGRRKLAEESPGSGAQGSKAPRTTFGAPTSKAWAMEAKQAPNAEASNGAKLDTPKPKGMAPKPKHGSAGSASPASPRGSSPEARSEMVEPAPWHSRRRTQGITSKEATTWEEDSLSDQELRQAIIASKTQGMELELAELLKKLQPTEEYKRDCQRALLLLRAACAQEFQTGLGKGASLEIIGSCAQGTELNGSDLDVACRVSGFSPEEVDAKLPRLWARLGTLPHSTHLVALDSTRLFPHAKCMLSASLKASAQGPAPRFHAHLLLVWSTPVKQSLDSMLCSLCDCCGKARDLIRLVKLWAMNHGLADHREGYMNGVAWTALVLCFLQRENYLPPLQTLLERGNWKGSQTPIPSLMDLLLRFFQYVCALQAATPSGISLMEGNDCEAPPAQADAARPPPPLYIQDPVQLTQGSDENIASMLGETQWARILDESRRVAERLDPSKPKRWFYWAEIFDPQGLASGGNKRLPKLGEVKVPFGDETASLDNATHATSSSTVAAAQAARGANAGQVNAQNTDAQISPTSEPLEKSALVQEVWSGGSGWPPGKGPAAQYVPHAY</sequence>
<feature type="region of interest" description="Disordered" evidence="1">
    <location>
        <begin position="62"/>
        <end position="113"/>
    </location>
</feature>